<dbReference type="RefSeq" id="WP_320687320.1">
    <property type="nucleotide sequence ID" value="NZ_JAXBLV010000184.1"/>
</dbReference>
<dbReference type="EMBL" id="JAXBLV010000184">
    <property type="protein sequence ID" value="MDY3560795.1"/>
    <property type="molecule type" value="Genomic_DNA"/>
</dbReference>
<protein>
    <recommendedName>
        <fullName evidence="3">DUF1573 domain-containing protein</fullName>
    </recommendedName>
</protein>
<evidence type="ECO:0000313" key="2">
    <source>
        <dbReference type="Proteomes" id="UP001272242"/>
    </source>
</evidence>
<reference evidence="2" key="1">
    <citation type="journal article" date="2023" name="Mar. Drugs">
        <title>Gemmata algarum, a Novel Planctomycete Isolated from an Algal Mat, Displays Antimicrobial Activity.</title>
        <authorList>
            <person name="Kumar G."/>
            <person name="Kallscheuer N."/>
            <person name="Kashif M."/>
            <person name="Ahamad S."/>
            <person name="Jagadeeshwari U."/>
            <person name="Pannikurungottu S."/>
            <person name="Haufschild T."/>
            <person name="Kabuu M."/>
            <person name="Sasikala C."/>
            <person name="Jogler C."/>
            <person name="Ramana C."/>
        </authorList>
    </citation>
    <scope>NUCLEOTIDE SEQUENCE [LARGE SCALE GENOMIC DNA]</scope>
    <source>
        <strain evidence="2">JC673</strain>
    </source>
</reference>
<sequence>MAETRDVIIAEEDLDLGKQPEARSYVHAFGVINRSAHPIRLVGAIGSCDCRMMEPHVPVNIPPGETLAVRAAFAFGSASPCEAAQAESESVRVPLTLQFDSPNGNVFERSYYFYYQPSRTLRLIGERVNIGLCSIRNSQWSEREVLIELGEAVDKIVFDGPPNWHWVVPEFQAGTAKRLSLKLIRTGGARIGTIRDEWTLTPFSKTGERLAPLRVEVVGEVVEDVTPLPREVRLGRHPIGVLAQESVQLVSLTHRKLAAVELVNVPRGVYLSSIKESNGQLTIRIEAQVQRAGTEERVAGLCVVDEAGERTMIPLRIILIGYSHP</sequence>
<evidence type="ECO:0008006" key="3">
    <source>
        <dbReference type="Google" id="ProtNLM"/>
    </source>
</evidence>
<comment type="caution">
    <text evidence="1">The sequence shown here is derived from an EMBL/GenBank/DDBJ whole genome shotgun (WGS) entry which is preliminary data.</text>
</comment>
<dbReference type="Proteomes" id="UP001272242">
    <property type="component" value="Unassembled WGS sequence"/>
</dbReference>
<accession>A0ABU5F0D4</accession>
<keyword evidence="2" id="KW-1185">Reference proteome</keyword>
<organism evidence="1 2">
    <name type="scientific">Gemmata algarum</name>
    <dbReference type="NCBI Taxonomy" id="2975278"/>
    <lineage>
        <taxon>Bacteria</taxon>
        <taxon>Pseudomonadati</taxon>
        <taxon>Planctomycetota</taxon>
        <taxon>Planctomycetia</taxon>
        <taxon>Gemmatales</taxon>
        <taxon>Gemmataceae</taxon>
        <taxon>Gemmata</taxon>
    </lineage>
</organism>
<gene>
    <name evidence="1" type="ORF">R5W23_002041</name>
</gene>
<name>A0ABU5F0D4_9BACT</name>
<evidence type="ECO:0000313" key="1">
    <source>
        <dbReference type="EMBL" id="MDY3560795.1"/>
    </source>
</evidence>
<proteinExistence type="predicted"/>